<evidence type="ECO:0000256" key="13">
    <source>
        <dbReference type="SAM" id="Phobius"/>
    </source>
</evidence>
<comment type="caution">
    <text evidence="14">The sequence shown here is derived from an EMBL/GenBank/DDBJ whole genome shotgun (WGS) entry which is preliminary data.</text>
</comment>
<dbReference type="OrthoDB" id="669469at2"/>
<protein>
    <recommendedName>
        <fullName evidence="11">Glycosyl-4,4'-diaponeurosporenoate acyltransferase</fullName>
    </recommendedName>
</protein>
<evidence type="ECO:0000313" key="15">
    <source>
        <dbReference type="Proteomes" id="UP000391834"/>
    </source>
</evidence>
<dbReference type="InterPro" id="IPR044021">
    <property type="entry name" value="CrtO"/>
</dbReference>
<keyword evidence="3" id="KW-0808">Transferase</keyword>
<evidence type="ECO:0000256" key="7">
    <source>
        <dbReference type="ARBA" id="ARBA00023136"/>
    </source>
</evidence>
<reference evidence="14 15" key="1">
    <citation type="submission" date="2019-10" db="EMBL/GenBank/DDBJ databases">
        <title>Prolixibacter strains distinguished by the presence of nitrate reductase genes were adept at nitrate-dependent anaerobic corrosion of metallic iron and carbon steel.</title>
        <authorList>
            <person name="Iino T."/>
            <person name="Shono N."/>
            <person name="Ito K."/>
            <person name="Nakamura R."/>
            <person name="Sueoka K."/>
            <person name="Harayama S."/>
            <person name="Ohkuma M."/>
        </authorList>
    </citation>
    <scope>NUCLEOTIDE SEQUENCE [LARGE SCALE GENOMIC DNA]</scope>
    <source>
        <strain evidence="14 15">JCM 13498</strain>
    </source>
</reference>
<gene>
    <name evidence="14" type="ORF">PbJCM13498_25810</name>
</gene>
<dbReference type="EMBL" id="BLAX01000001">
    <property type="protein sequence ID" value="GET33718.1"/>
    <property type="molecule type" value="Genomic_DNA"/>
</dbReference>
<comment type="subcellular location">
    <subcellularLocation>
        <location evidence="1">Cell membrane</location>
        <topology evidence="1">Single-pass membrane protein</topology>
    </subcellularLocation>
</comment>
<dbReference type="Pfam" id="PF18927">
    <property type="entry name" value="CrtO"/>
    <property type="match status" value="1"/>
</dbReference>
<feature type="transmembrane region" description="Helical" evidence="13">
    <location>
        <begin position="96"/>
        <end position="117"/>
    </location>
</feature>
<evidence type="ECO:0000256" key="6">
    <source>
        <dbReference type="ARBA" id="ARBA00022989"/>
    </source>
</evidence>
<evidence type="ECO:0000256" key="4">
    <source>
        <dbReference type="ARBA" id="ARBA00022692"/>
    </source>
</evidence>
<comment type="pathway">
    <text evidence="9">Carotenoid biosynthesis; staphyloxanthin biosynthesis; staphyloxanthin from farnesyl diphosphate: step 5/5.</text>
</comment>
<evidence type="ECO:0000256" key="8">
    <source>
        <dbReference type="ARBA" id="ARBA00023315"/>
    </source>
</evidence>
<evidence type="ECO:0000256" key="10">
    <source>
        <dbReference type="ARBA" id="ARBA00023603"/>
    </source>
</evidence>
<sequence>MNSIFIKYFRPKKFEYYRDKTIYDLIGIKIYKKYLPTTGDIVRRKRKIKQINLEDSNRYEELYRYERKTRNYEWRHIIGAFLFIAFRFLFDSNLRLTVMDVTFLPAMNLYINIYPIFLQRYNRIRILNILKKSKHPSPYDSI</sequence>
<evidence type="ECO:0000256" key="3">
    <source>
        <dbReference type="ARBA" id="ARBA00022679"/>
    </source>
</evidence>
<dbReference type="RefSeq" id="WP_027585331.1">
    <property type="nucleotide sequence ID" value="NZ_BLAX01000001.1"/>
</dbReference>
<evidence type="ECO:0000256" key="9">
    <source>
        <dbReference type="ARBA" id="ARBA00023588"/>
    </source>
</evidence>
<evidence type="ECO:0000256" key="12">
    <source>
        <dbReference type="ARBA" id="ARBA00025324"/>
    </source>
</evidence>
<dbReference type="Proteomes" id="UP000391834">
    <property type="component" value="Unassembled WGS sequence"/>
</dbReference>
<dbReference type="UniPathway" id="UPA00029">
    <property type="reaction ID" value="UER00560"/>
</dbReference>
<dbReference type="GO" id="GO:0016746">
    <property type="term" value="F:acyltransferase activity"/>
    <property type="evidence" value="ECO:0007669"/>
    <property type="project" value="UniProtKB-KW"/>
</dbReference>
<comment type="similarity">
    <text evidence="10">Belongs to the acyltransferase CrtO family.</text>
</comment>
<keyword evidence="5" id="KW-0732">Signal</keyword>
<keyword evidence="4 13" id="KW-0812">Transmembrane</keyword>
<dbReference type="AlphaFoldDB" id="A0A5M4B188"/>
<organism evidence="14 15">
    <name type="scientific">Prolixibacter bellariivorans</name>
    <dbReference type="NCBI Taxonomy" id="314319"/>
    <lineage>
        <taxon>Bacteria</taxon>
        <taxon>Pseudomonadati</taxon>
        <taxon>Bacteroidota</taxon>
        <taxon>Bacteroidia</taxon>
        <taxon>Marinilabiliales</taxon>
        <taxon>Prolixibacteraceae</taxon>
        <taxon>Prolixibacter</taxon>
    </lineage>
</organism>
<comment type="function">
    <text evidence="12">Catalyzes the acylation of glycosyl-4,4'-diaponeurosporenoate, i.e. the esterification of glucose at the C6'' position with the carboxyl group of the C(15) fatty acid 12-methyltetradecanoic acid, to yield staphyloxanthin. This is the last step in the biosynthesis of this orange pigment, present in most staphylococci strains.</text>
</comment>
<keyword evidence="6 13" id="KW-1133">Transmembrane helix</keyword>
<accession>A0A5M4B188</accession>
<evidence type="ECO:0000256" key="5">
    <source>
        <dbReference type="ARBA" id="ARBA00022729"/>
    </source>
</evidence>
<keyword evidence="2" id="KW-1003">Cell membrane</keyword>
<keyword evidence="15" id="KW-1185">Reference proteome</keyword>
<proteinExistence type="inferred from homology"/>
<evidence type="ECO:0000256" key="1">
    <source>
        <dbReference type="ARBA" id="ARBA00004162"/>
    </source>
</evidence>
<name>A0A5M4B188_9BACT</name>
<evidence type="ECO:0000256" key="11">
    <source>
        <dbReference type="ARBA" id="ARBA00023667"/>
    </source>
</evidence>
<keyword evidence="8" id="KW-0012">Acyltransferase</keyword>
<feature type="transmembrane region" description="Helical" evidence="13">
    <location>
        <begin position="72"/>
        <end position="90"/>
    </location>
</feature>
<evidence type="ECO:0000256" key="2">
    <source>
        <dbReference type="ARBA" id="ARBA00022475"/>
    </source>
</evidence>
<keyword evidence="7 13" id="KW-0472">Membrane</keyword>
<evidence type="ECO:0000313" key="14">
    <source>
        <dbReference type="EMBL" id="GET33718.1"/>
    </source>
</evidence>
<dbReference type="GO" id="GO:0005886">
    <property type="term" value="C:plasma membrane"/>
    <property type="evidence" value="ECO:0007669"/>
    <property type="project" value="UniProtKB-SubCell"/>
</dbReference>